<comment type="caution">
    <text evidence="3">The sequence shown here is derived from an EMBL/GenBank/DDBJ whole genome shotgun (WGS) entry which is preliminary data.</text>
</comment>
<evidence type="ECO:0000313" key="3">
    <source>
        <dbReference type="EMBL" id="MFC6081034.1"/>
    </source>
</evidence>
<dbReference type="SUPFAM" id="SSF53335">
    <property type="entry name" value="S-adenosyl-L-methionine-dependent methyltransferases"/>
    <property type="match status" value="1"/>
</dbReference>
<keyword evidence="2" id="KW-0808">Transferase</keyword>
<dbReference type="Proteomes" id="UP001596137">
    <property type="component" value="Unassembled WGS sequence"/>
</dbReference>
<evidence type="ECO:0000313" key="4">
    <source>
        <dbReference type="Proteomes" id="UP001596137"/>
    </source>
</evidence>
<dbReference type="PANTHER" id="PTHR33841">
    <property type="entry name" value="DNA METHYLTRANSFERASE YEEA-RELATED"/>
    <property type="match status" value="1"/>
</dbReference>
<evidence type="ECO:0000256" key="2">
    <source>
        <dbReference type="ARBA" id="ARBA00022679"/>
    </source>
</evidence>
<name>A0ABW1NCI8_9ACTN</name>
<dbReference type="EMBL" id="JBHSRF010000007">
    <property type="protein sequence ID" value="MFC6081034.1"/>
    <property type="molecule type" value="Genomic_DNA"/>
</dbReference>
<protein>
    <recommendedName>
        <fullName evidence="5">DNA methylase adenine-specific domain-containing protein</fullName>
    </recommendedName>
</protein>
<gene>
    <name evidence="3" type="ORF">ACFP1K_07665</name>
</gene>
<proteinExistence type="predicted"/>
<keyword evidence="1" id="KW-0489">Methyltransferase</keyword>
<sequence length="365" mass="39835">MNNPVDDAIFTRTLVRALRGHVDDFAASMAGPRPAHGRLDEVRPAATAWVYYSVLVAWAEDHQLLTIPWLRNITPELRHQVLDRDDGPRGWLAAAINSLAAHPATRCLLDPRYSALYDHTPTDAACRDLIEWWGGDAPSLEYDTDQGPRSITGWLPGDILQYLRDTRPGGGGGGNAQTPWWVADGILDLTLVRAAGTFRGELLRTIDPACGTGHFLTRTIDYLWEWYTTGTLQPRQMKTTGATGGPTFTPREATRRIIAGVDGCELDPLTAAVARLRTVITIGDLMHRAGLLPVLRLDRIPPFHPRIAVGDSLLAGVLSKDEYARLHPRLAAIANLGYDDQPAAADPPPLVITASQQLDLFGAAS</sequence>
<dbReference type="Gene3D" id="3.40.50.150">
    <property type="entry name" value="Vaccinia Virus protein VP39"/>
    <property type="match status" value="1"/>
</dbReference>
<dbReference type="InterPro" id="IPR050953">
    <property type="entry name" value="N4_N6_ade-DNA_methylase"/>
</dbReference>
<dbReference type="RefSeq" id="WP_380748440.1">
    <property type="nucleotide sequence ID" value="NZ_JBHSRF010000007.1"/>
</dbReference>
<evidence type="ECO:0000256" key="1">
    <source>
        <dbReference type="ARBA" id="ARBA00022603"/>
    </source>
</evidence>
<reference evidence="4" key="1">
    <citation type="journal article" date="2019" name="Int. J. Syst. Evol. Microbiol.">
        <title>The Global Catalogue of Microorganisms (GCM) 10K type strain sequencing project: providing services to taxonomists for standard genome sequencing and annotation.</title>
        <authorList>
            <consortium name="The Broad Institute Genomics Platform"/>
            <consortium name="The Broad Institute Genome Sequencing Center for Infectious Disease"/>
            <person name="Wu L."/>
            <person name="Ma J."/>
        </authorList>
    </citation>
    <scope>NUCLEOTIDE SEQUENCE [LARGE SCALE GENOMIC DNA]</scope>
    <source>
        <strain evidence="4">JCM 30346</strain>
    </source>
</reference>
<evidence type="ECO:0008006" key="5">
    <source>
        <dbReference type="Google" id="ProtNLM"/>
    </source>
</evidence>
<organism evidence="3 4">
    <name type="scientific">Sphaerisporangium aureirubrum</name>
    <dbReference type="NCBI Taxonomy" id="1544736"/>
    <lineage>
        <taxon>Bacteria</taxon>
        <taxon>Bacillati</taxon>
        <taxon>Actinomycetota</taxon>
        <taxon>Actinomycetes</taxon>
        <taxon>Streptosporangiales</taxon>
        <taxon>Streptosporangiaceae</taxon>
        <taxon>Sphaerisporangium</taxon>
    </lineage>
</organism>
<dbReference type="InterPro" id="IPR029063">
    <property type="entry name" value="SAM-dependent_MTases_sf"/>
</dbReference>
<dbReference type="PANTHER" id="PTHR33841:SF4">
    <property type="entry name" value="RESTRICTION MODIFICATION SYSTEM DNA SPECIFICITY DOMAIN"/>
    <property type="match status" value="1"/>
</dbReference>
<accession>A0ABW1NCI8</accession>
<keyword evidence="4" id="KW-1185">Reference proteome</keyword>